<dbReference type="Gene3D" id="3.40.630.30">
    <property type="match status" value="1"/>
</dbReference>
<feature type="domain" description="N-acetyltransferase" evidence="2">
    <location>
        <begin position="1"/>
        <end position="111"/>
    </location>
</feature>
<reference evidence="3 4" key="1">
    <citation type="submission" date="2021-01" db="EMBL/GenBank/DDBJ databases">
        <title>Tumebacillus sp. strain ITR2 16S ribosomal RNA gene Genome sequencing and assembly.</title>
        <authorList>
            <person name="Kang M."/>
        </authorList>
    </citation>
    <scope>NUCLEOTIDE SEQUENCE [LARGE SCALE GENOMIC DNA]</scope>
    <source>
        <strain evidence="3 4">ITR2</strain>
    </source>
</reference>
<keyword evidence="4" id="KW-1185">Reference proteome</keyword>
<dbReference type="PANTHER" id="PTHR13947:SF37">
    <property type="entry name" value="LD18367P"/>
    <property type="match status" value="1"/>
</dbReference>
<dbReference type="EMBL" id="JAEQNB010000001">
    <property type="protein sequence ID" value="MBL0385344.1"/>
    <property type="molecule type" value="Genomic_DNA"/>
</dbReference>
<keyword evidence="1" id="KW-0808">Transferase</keyword>
<dbReference type="PANTHER" id="PTHR13947">
    <property type="entry name" value="GNAT FAMILY N-ACETYLTRANSFERASE"/>
    <property type="match status" value="1"/>
</dbReference>
<protein>
    <submittedName>
        <fullName evidence="3">GNAT family N-acetyltransferase</fullName>
    </submittedName>
</protein>
<dbReference type="CDD" id="cd04301">
    <property type="entry name" value="NAT_SF"/>
    <property type="match status" value="1"/>
</dbReference>
<dbReference type="InterPro" id="IPR050769">
    <property type="entry name" value="NAT_camello-type"/>
</dbReference>
<evidence type="ECO:0000256" key="1">
    <source>
        <dbReference type="ARBA" id="ARBA00022679"/>
    </source>
</evidence>
<comment type="caution">
    <text evidence="3">The sequence shown here is derived from an EMBL/GenBank/DDBJ whole genome shotgun (WGS) entry which is preliminary data.</text>
</comment>
<organism evidence="3 4">
    <name type="scientific">Tumebacillus amylolyticus</name>
    <dbReference type="NCBI Taxonomy" id="2801339"/>
    <lineage>
        <taxon>Bacteria</taxon>
        <taxon>Bacillati</taxon>
        <taxon>Bacillota</taxon>
        <taxon>Bacilli</taxon>
        <taxon>Bacillales</taxon>
        <taxon>Alicyclobacillaceae</taxon>
        <taxon>Tumebacillus</taxon>
    </lineage>
</organism>
<evidence type="ECO:0000313" key="4">
    <source>
        <dbReference type="Proteomes" id="UP000602284"/>
    </source>
</evidence>
<evidence type="ECO:0000313" key="3">
    <source>
        <dbReference type="EMBL" id="MBL0385344.1"/>
    </source>
</evidence>
<dbReference type="Proteomes" id="UP000602284">
    <property type="component" value="Unassembled WGS sequence"/>
</dbReference>
<dbReference type="PROSITE" id="PS51186">
    <property type="entry name" value="GNAT"/>
    <property type="match status" value="1"/>
</dbReference>
<proteinExistence type="predicted"/>
<dbReference type="SUPFAM" id="SSF55729">
    <property type="entry name" value="Acyl-CoA N-acyltransferases (Nat)"/>
    <property type="match status" value="1"/>
</dbReference>
<dbReference type="InterPro" id="IPR000182">
    <property type="entry name" value="GNAT_dom"/>
</dbReference>
<accession>A0ABS1J4Z4</accession>
<dbReference type="InterPro" id="IPR016181">
    <property type="entry name" value="Acyl_CoA_acyltransferase"/>
</dbReference>
<evidence type="ECO:0000259" key="2">
    <source>
        <dbReference type="PROSITE" id="PS51186"/>
    </source>
</evidence>
<sequence>MVRRYLSEGELFSWLTSEGETVGVLHLTDGETGVVEVRNIAVREQYQGQGHGRALLESILKLLRERGGVDKVVVRTGNSSIGNLAFYQKVGFRIMAIDHDYFIREYANPIIEDGIRCRDQLLLARSL</sequence>
<dbReference type="Pfam" id="PF00583">
    <property type="entry name" value="Acetyltransf_1"/>
    <property type="match status" value="1"/>
</dbReference>
<name>A0ABS1J4Z4_9BACL</name>
<gene>
    <name evidence="3" type="ORF">JJB07_01680</name>
</gene>